<evidence type="ECO:0000313" key="3">
    <source>
        <dbReference type="Proteomes" id="UP000233837"/>
    </source>
</evidence>
<dbReference type="AlphaFoldDB" id="A0A2I0XDT1"/>
<accession>A0A2I0XDT1</accession>
<dbReference type="EMBL" id="KZ501954">
    <property type="protein sequence ID" value="PKU86054.1"/>
    <property type="molecule type" value="Genomic_DNA"/>
</dbReference>
<proteinExistence type="predicted"/>
<gene>
    <name evidence="2" type="ORF">MA16_Dca001885</name>
</gene>
<reference evidence="2 3" key="2">
    <citation type="journal article" date="2017" name="Nature">
        <title>The Apostasia genome and the evolution of orchids.</title>
        <authorList>
            <person name="Zhang G.Q."/>
            <person name="Liu K.W."/>
            <person name="Li Z."/>
            <person name="Lohaus R."/>
            <person name="Hsiao Y.Y."/>
            <person name="Niu S.C."/>
            <person name="Wang J.Y."/>
            <person name="Lin Y.C."/>
            <person name="Xu Q."/>
            <person name="Chen L.J."/>
            <person name="Yoshida K."/>
            <person name="Fujiwara S."/>
            <person name="Wang Z.W."/>
            <person name="Zhang Y.Q."/>
            <person name="Mitsuda N."/>
            <person name="Wang M."/>
            <person name="Liu G.H."/>
            <person name="Pecoraro L."/>
            <person name="Huang H.X."/>
            <person name="Xiao X.J."/>
            <person name="Lin M."/>
            <person name="Wu X.Y."/>
            <person name="Wu W.L."/>
            <person name="Chen Y.Y."/>
            <person name="Chang S.B."/>
            <person name="Sakamoto S."/>
            <person name="Ohme-Takagi M."/>
            <person name="Yagi M."/>
            <person name="Zeng S.J."/>
            <person name="Shen C.Y."/>
            <person name="Yeh C.M."/>
            <person name="Luo Y.B."/>
            <person name="Tsai W.C."/>
            <person name="Van de Peer Y."/>
            <person name="Liu Z.J."/>
        </authorList>
    </citation>
    <scope>NUCLEOTIDE SEQUENCE [LARGE SCALE GENOMIC DNA]</scope>
    <source>
        <tissue evidence="2">The whole plant</tissue>
    </source>
</reference>
<dbReference type="Proteomes" id="UP000233837">
    <property type="component" value="Unassembled WGS sequence"/>
</dbReference>
<feature type="transmembrane region" description="Helical" evidence="1">
    <location>
        <begin position="56"/>
        <end position="78"/>
    </location>
</feature>
<keyword evidence="3" id="KW-1185">Reference proteome</keyword>
<organism evidence="2 3">
    <name type="scientific">Dendrobium catenatum</name>
    <dbReference type="NCBI Taxonomy" id="906689"/>
    <lineage>
        <taxon>Eukaryota</taxon>
        <taxon>Viridiplantae</taxon>
        <taxon>Streptophyta</taxon>
        <taxon>Embryophyta</taxon>
        <taxon>Tracheophyta</taxon>
        <taxon>Spermatophyta</taxon>
        <taxon>Magnoliopsida</taxon>
        <taxon>Liliopsida</taxon>
        <taxon>Asparagales</taxon>
        <taxon>Orchidaceae</taxon>
        <taxon>Epidendroideae</taxon>
        <taxon>Malaxideae</taxon>
        <taxon>Dendrobiinae</taxon>
        <taxon>Dendrobium</taxon>
    </lineage>
</organism>
<name>A0A2I0XDT1_9ASPA</name>
<evidence type="ECO:0000313" key="2">
    <source>
        <dbReference type="EMBL" id="PKU86054.1"/>
    </source>
</evidence>
<sequence>MRGRRPFKTIGYGRYRCTLAFNLCIFAFGACTLTFDMCPFNLPLASRFLVDNSLEIMIRQIILSFIVVTFLPVILMDFPSVIPIGEMQEWPPEEQELFFGEGSTPKMTLGRYKKSKKLLRPSKLQQLAGSDTR</sequence>
<keyword evidence="1" id="KW-0812">Transmembrane</keyword>
<protein>
    <submittedName>
        <fullName evidence="2">Uncharacterized protein</fullName>
    </submittedName>
</protein>
<keyword evidence="1" id="KW-0472">Membrane</keyword>
<evidence type="ECO:0000256" key="1">
    <source>
        <dbReference type="SAM" id="Phobius"/>
    </source>
</evidence>
<reference evidence="2 3" key="1">
    <citation type="journal article" date="2016" name="Sci. Rep.">
        <title>The Dendrobium catenatum Lindl. genome sequence provides insights into polysaccharide synthase, floral development and adaptive evolution.</title>
        <authorList>
            <person name="Zhang G.Q."/>
            <person name="Xu Q."/>
            <person name="Bian C."/>
            <person name="Tsai W.C."/>
            <person name="Yeh C.M."/>
            <person name="Liu K.W."/>
            <person name="Yoshida K."/>
            <person name="Zhang L.S."/>
            <person name="Chang S.B."/>
            <person name="Chen F."/>
            <person name="Shi Y."/>
            <person name="Su Y.Y."/>
            <person name="Zhang Y.Q."/>
            <person name="Chen L.J."/>
            <person name="Yin Y."/>
            <person name="Lin M."/>
            <person name="Huang H."/>
            <person name="Deng H."/>
            <person name="Wang Z.W."/>
            <person name="Zhu S.L."/>
            <person name="Zhao X."/>
            <person name="Deng C."/>
            <person name="Niu S.C."/>
            <person name="Huang J."/>
            <person name="Wang M."/>
            <person name="Liu G.H."/>
            <person name="Yang H.J."/>
            <person name="Xiao X.J."/>
            <person name="Hsiao Y.Y."/>
            <person name="Wu W.L."/>
            <person name="Chen Y.Y."/>
            <person name="Mitsuda N."/>
            <person name="Ohme-Takagi M."/>
            <person name="Luo Y.B."/>
            <person name="Van de Peer Y."/>
            <person name="Liu Z.J."/>
        </authorList>
    </citation>
    <scope>NUCLEOTIDE SEQUENCE [LARGE SCALE GENOMIC DNA]</scope>
    <source>
        <tissue evidence="2">The whole plant</tissue>
    </source>
</reference>
<keyword evidence="1" id="KW-1133">Transmembrane helix</keyword>
<dbReference type="PROSITE" id="PS51257">
    <property type="entry name" value="PROKAR_LIPOPROTEIN"/>
    <property type="match status" value="1"/>
</dbReference>
<feature type="transmembrane region" description="Helical" evidence="1">
    <location>
        <begin position="20"/>
        <end position="44"/>
    </location>
</feature>